<organism evidence="3 4">
    <name type="scientific">Taxus chinensis</name>
    <name type="common">Chinese yew</name>
    <name type="synonym">Taxus wallichiana var. chinensis</name>
    <dbReference type="NCBI Taxonomy" id="29808"/>
    <lineage>
        <taxon>Eukaryota</taxon>
        <taxon>Viridiplantae</taxon>
        <taxon>Streptophyta</taxon>
        <taxon>Embryophyta</taxon>
        <taxon>Tracheophyta</taxon>
        <taxon>Spermatophyta</taxon>
        <taxon>Pinopsida</taxon>
        <taxon>Pinidae</taxon>
        <taxon>Conifers II</taxon>
        <taxon>Cupressales</taxon>
        <taxon>Taxaceae</taxon>
        <taxon>Taxus</taxon>
    </lineage>
</organism>
<feature type="non-terminal residue" evidence="3">
    <location>
        <position position="1"/>
    </location>
</feature>
<dbReference type="AlphaFoldDB" id="A0AA38GXM0"/>
<dbReference type="Proteomes" id="UP000824469">
    <property type="component" value="Unassembled WGS sequence"/>
</dbReference>
<dbReference type="OMA" id="NIHEEHY"/>
<accession>A0AA38GXM0</accession>
<gene>
    <name evidence="3" type="ORF">KI387_002812</name>
</gene>
<protein>
    <recommendedName>
        <fullName evidence="2">Poor homologous synapsis 1 PH domain-containing protein</fullName>
    </recommendedName>
</protein>
<evidence type="ECO:0000313" key="3">
    <source>
        <dbReference type="EMBL" id="KAH9330704.1"/>
    </source>
</evidence>
<feature type="region of interest" description="Disordered" evidence="1">
    <location>
        <begin position="234"/>
        <end position="262"/>
    </location>
</feature>
<comment type="caution">
    <text evidence="3">The sequence shown here is derived from an EMBL/GenBank/DDBJ whole genome shotgun (WGS) entry which is preliminary data.</text>
</comment>
<sequence length="277" mass="31611">EWKIQLAQFVPPPTLHADKKSVSPFKTLNKRFFSTDGTWISSRSPAILSLSTANSATKLHVKLRGKVHEEHFISRLKFMWPQISCQAKFGIKGGRVIFASYYRECLHKGFERSKFALQFDTALHARDFLCVIQEMLQANNFLQVQEEIPRNMILWDESSASKLLAIQKPQASENIDGVPLDKSDTQKQGIYSSMKVDQSQELLERQELFNQLESNCADLPPRFTKFLQECQMASGNETDEGKTQRPQNLRNDPPVLESNPNDLKAQVTACFLDPSFQ</sequence>
<keyword evidence="4" id="KW-1185">Reference proteome</keyword>
<reference evidence="3 4" key="1">
    <citation type="journal article" date="2021" name="Nat. Plants">
        <title>The Taxus genome provides insights into paclitaxel biosynthesis.</title>
        <authorList>
            <person name="Xiong X."/>
            <person name="Gou J."/>
            <person name="Liao Q."/>
            <person name="Li Y."/>
            <person name="Zhou Q."/>
            <person name="Bi G."/>
            <person name="Li C."/>
            <person name="Du R."/>
            <person name="Wang X."/>
            <person name="Sun T."/>
            <person name="Guo L."/>
            <person name="Liang H."/>
            <person name="Lu P."/>
            <person name="Wu Y."/>
            <person name="Zhang Z."/>
            <person name="Ro D.K."/>
            <person name="Shang Y."/>
            <person name="Huang S."/>
            <person name="Yan J."/>
        </authorList>
    </citation>
    <scope>NUCLEOTIDE SEQUENCE [LARGE SCALE GENOMIC DNA]</scope>
    <source>
        <strain evidence="3">Ta-2019</strain>
    </source>
</reference>
<name>A0AA38GXM0_TAXCH</name>
<evidence type="ECO:0000256" key="1">
    <source>
        <dbReference type="SAM" id="MobiDB-lite"/>
    </source>
</evidence>
<dbReference type="EMBL" id="JAHRHJ020000001">
    <property type="protein sequence ID" value="KAH9330704.1"/>
    <property type="molecule type" value="Genomic_DNA"/>
</dbReference>
<evidence type="ECO:0000313" key="4">
    <source>
        <dbReference type="Proteomes" id="UP000824469"/>
    </source>
</evidence>
<dbReference type="Pfam" id="PF25349">
    <property type="entry name" value="PH_PHS1"/>
    <property type="match status" value="1"/>
</dbReference>
<dbReference type="InterPro" id="IPR057619">
    <property type="entry name" value="PH_PHS1"/>
</dbReference>
<evidence type="ECO:0000259" key="2">
    <source>
        <dbReference type="Pfam" id="PF25349"/>
    </source>
</evidence>
<feature type="domain" description="Poor homologous synapsis 1 PH" evidence="2">
    <location>
        <begin position="1"/>
        <end position="140"/>
    </location>
</feature>
<feature type="non-terminal residue" evidence="3">
    <location>
        <position position="277"/>
    </location>
</feature>
<proteinExistence type="predicted"/>